<dbReference type="AlphaFoldDB" id="A0A1H3JYM0"/>
<dbReference type="InterPro" id="IPR036597">
    <property type="entry name" value="Fido-like_dom_sf"/>
</dbReference>
<evidence type="ECO:0000256" key="1">
    <source>
        <dbReference type="PIRSR" id="PIRSR640198-1"/>
    </source>
</evidence>
<evidence type="ECO:0000256" key="2">
    <source>
        <dbReference type="PIRSR" id="PIRSR640198-2"/>
    </source>
</evidence>
<sequence>MGDILDPKIEENTNHHVTDVVNYIKGSQCATKRLRELPICNRLMKETHAILLKDVRGEEKNPGEFRRSQNWIGPSGSTLNTALYIPPNVEDMEEAMAGLEKFINEEDNLDSLIKIALIHYQFETIHPFLDGNGKIGRLLNNLFLMETGILRIDVKKNQRRVGSFLQCSIKCGK</sequence>
<dbReference type="PANTHER" id="PTHR13504:SF38">
    <property type="entry name" value="FIDO DOMAIN-CONTAINING PROTEIN"/>
    <property type="match status" value="1"/>
</dbReference>
<organism evidence="4 5">
    <name type="scientific">Tindallia californiensis</name>
    <dbReference type="NCBI Taxonomy" id="159292"/>
    <lineage>
        <taxon>Bacteria</taxon>
        <taxon>Bacillati</taxon>
        <taxon>Bacillota</taxon>
        <taxon>Clostridia</taxon>
        <taxon>Peptostreptococcales</taxon>
        <taxon>Tindalliaceae</taxon>
        <taxon>Tindallia</taxon>
    </lineage>
</organism>
<feature type="domain" description="Fido" evidence="3">
    <location>
        <begin position="39"/>
        <end position="173"/>
    </location>
</feature>
<evidence type="ECO:0000259" key="3">
    <source>
        <dbReference type="PROSITE" id="PS51459"/>
    </source>
</evidence>
<evidence type="ECO:0000313" key="4">
    <source>
        <dbReference type="EMBL" id="SDY45026.1"/>
    </source>
</evidence>
<dbReference type="PANTHER" id="PTHR13504">
    <property type="entry name" value="FIDO DOMAIN-CONTAINING PROTEIN DDB_G0283145"/>
    <property type="match status" value="1"/>
</dbReference>
<dbReference type="Gene3D" id="1.10.3290.10">
    <property type="entry name" value="Fido-like domain"/>
    <property type="match status" value="1"/>
</dbReference>
<keyword evidence="2" id="KW-0067">ATP-binding</keyword>
<name>A0A1H3JYM0_9FIRM</name>
<dbReference type="PROSITE" id="PS51459">
    <property type="entry name" value="FIDO"/>
    <property type="match status" value="1"/>
</dbReference>
<feature type="binding site" evidence="2">
    <location>
        <begin position="130"/>
        <end position="137"/>
    </location>
    <ligand>
        <name>ATP</name>
        <dbReference type="ChEBI" id="CHEBI:30616"/>
    </ligand>
</feature>
<keyword evidence="2" id="KW-0547">Nucleotide-binding</keyword>
<dbReference type="SUPFAM" id="SSF140931">
    <property type="entry name" value="Fic-like"/>
    <property type="match status" value="1"/>
</dbReference>
<gene>
    <name evidence="4" type="ORF">SAMN05192546_102160</name>
</gene>
<dbReference type="InterPro" id="IPR003812">
    <property type="entry name" value="Fido"/>
</dbReference>
<dbReference type="GO" id="GO:0005524">
    <property type="term" value="F:ATP binding"/>
    <property type="evidence" value="ECO:0007669"/>
    <property type="project" value="UniProtKB-KW"/>
</dbReference>
<dbReference type="Pfam" id="PF02661">
    <property type="entry name" value="Fic"/>
    <property type="match status" value="1"/>
</dbReference>
<accession>A0A1H3JYM0</accession>
<protein>
    <submittedName>
        <fullName evidence="4">Fic/DOC family protein</fullName>
    </submittedName>
</protein>
<dbReference type="EMBL" id="FNPV01000002">
    <property type="protein sequence ID" value="SDY45026.1"/>
    <property type="molecule type" value="Genomic_DNA"/>
</dbReference>
<reference evidence="4 5" key="1">
    <citation type="submission" date="2016-10" db="EMBL/GenBank/DDBJ databases">
        <authorList>
            <person name="de Groot N.N."/>
        </authorList>
    </citation>
    <scope>NUCLEOTIDE SEQUENCE [LARGE SCALE GENOMIC DNA]</scope>
    <source>
        <strain evidence="4 5">APO</strain>
    </source>
</reference>
<evidence type="ECO:0000313" key="5">
    <source>
        <dbReference type="Proteomes" id="UP000199230"/>
    </source>
</evidence>
<dbReference type="Proteomes" id="UP000199230">
    <property type="component" value="Unassembled WGS sequence"/>
</dbReference>
<feature type="active site" evidence="1">
    <location>
        <position position="126"/>
    </location>
</feature>
<dbReference type="InterPro" id="IPR040198">
    <property type="entry name" value="Fido_containing"/>
</dbReference>
<dbReference type="STRING" id="159292.SAMN05192546_102160"/>
<keyword evidence="5" id="KW-1185">Reference proteome</keyword>
<proteinExistence type="predicted"/>